<evidence type="ECO:0000259" key="13">
    <source>
        <dbReference type="PROSITE" id="PS50011"/>
    </source>
</evidence>
<dbReference type="InterPro" id="IPR050494">
    <property type="entry name" value="Ser_Thr_dual-spec_kinase"/>
</dbReference>
<evidence type="ECO:0000256" key="10">
    <source>
        <dbReference type="ARBA" id="ARBA00051680"/>
    </source>
</evidence>
<proteinExistence type="inferred from homology"/>
<evidence type="ECO:0000256" key="6">
    <source>
        <dbReference type="ARBA" id="ARBA00022777"/>
    </source>
</evidence>
<dbReference type="OrthoDB" id="9332038at2759"/>
<dbReference type="SUPFAM" id="SSF56112">
    <property type="entry name" value="Protein kinase-like (PK-like)"/>
    <property type="match status" value="1"/>
</dbReference>
<comment type="similarity">
    <text evidence="1">Belongs to the protein kinase superfamily. CMGC Ser/Thr protein kinase family. MNB/DYRK subfamily.</text>
</comment>
<feature type="domain" description="Protein kinase" evidence="13">
    <location>
        <begin position="206"/>
        <end position="502"/>
    </location>
</feature>
<dbReference type="EC" id="2.7.12.1" evidence="2"/>
<organism evidence="14 15">
    <name type="scientific">Stentor coeruleus</name>
    <dbReference type="NCBI Taxonomy" id="5963"/>
    <lineage>
        <taxon>Eukaryota</taxon>
        <taxon>Sar</taxon>
        <taxon>Alveolata</taxon>
        <taxon>Ciliophora</taxon>
        <taxon>Postciliodesmatophora</taxon>
        <taxon>Heterotrichea</taxon>
        <taxon>Heterotrichida</taxon>
        <taxon>Stentoridae</taxon>
        <taxon>Stentor</taxon>
    </lineage>
</organism>
<dbReference type="InterPro" id="IPR000719">
    <property type="entry name" value="Prot_kinase_dom"/>
</dbReference>
<evidence type="ECO:0000256" key="11">
    <source>
        <dbReference type="PROSITE-ProRule" id="PRU10141"/>
    </source>
</evidence>
<feature type="region of interest" description="Disordered" evidence="12">
    <location>
        <begin position="510"/>
        <end position="537"/>
    </location>
</feature>
<keyword evidence="7 11" id="KW-0067">ATP-binding</keyword>
<evidence type="ECO:0000256" key="2">
    <source>
        <dbReference type="ARBA" id="ARBA00013203"/>
    </source>
</evidence>
<evidence type="ECO:0000256" key="7">
    <source>
        <dbReference type="ARBA" id="ARBA00022840"/>
    </source>
</evidence>
<dbReference type="AlphaFoldDB" id="A0A1R2BCH4"/>
<dbReference type="FunFam" id="1.10.510.10:FF:000624">
    <property type="entry name" value="Mitogen-activated protein kinase"/>
    <property type="match status" value="1"/>
</dbReference>
<evidence type="ECO:0000256" key="3">
    <source>
        <dbReference type="ARBA" id="ARBA00022527"/>
    </source>
</evidence>
<gene>
    <name evidence="14" type="ORF">SteCoe_26750</name>
</gene>
<evidence type="ECO:0000256" key="8">
    <source>
        <dbReference type="ARBA" id="ARBA00049003"/>
    </source>
</evidence>
<keyword evidence="15" id="KW-1185">Reference proteome</keyword>
<evidence type="ECO:0000256" key="4">
    <source>
        <dbReference type="ARBA" id="ARBA00022679"/>
    </source>
</evidence>
<keyword evidence="3" id="KW-0723">Serine/threonine-protein kinase</keyword>
<dbReference type="Proteomes" id="UP000187209">
    <property type="component" value="Unassembled WGS sequence"/>
</dbReference>
<feature type="binding site" evidence="11">
    <location>
        <position position="235"/>
    </location>
    <ligand>
        <name>ATP</name>
        <dbReference type="ChEBI" id="CHEBI:30616"/>
    </ligand>
</feature>
<evidence type="ECO:0000256" key="12">
    <source>
        <dbReference type="SAM" id="MobiDB-lite"/>
    </source>
</evidence>
<dbReference type="PANTHER" id="PTHR24058:SF22">
    <property type="entry name" value="DUAL SPECIFICITY TYROSINE-PHOSPHORYLATION-REGULATED KINASE 4"/>
    <property type="match status" value="1"/>
</dbReference>
<evidence type="ECO:0000256" key="9">
    <source>
        <dbReference type="ARBA" id="ARBA00049308"/>
    </source>
</evidence>
<evidence type="ECO:0000256" key="5">
    <source>
        <dbReference type="ARBA" id="ARBA00022741"/>
    </source>
</evidence>
<keyword evidence="4" id="KW-0808">Transferase</keyword>
<feature type="compositionally biased region" description="Polar residues" evidence="12">
    <location>
        <begin position="515"/>
        <end position="527"/>
    </location>
</feature>
<dbReference type="Gene3D" id="3.30.200.20">
    <property type="entry name" value="Phosphorylase Kinase, domain 1"/>
    <property type="match status" value="1"/>
</dbReference>
<protein>
    <recommendedName>
        <fullName evidence="2">dual-specificity kinase</fullName>
        <ecNumber evidence="2">2.7.12.1</ecNumber>
    </recommendedName>
</protein>
<dbReference type="GO" id="GO:0004674">
    <property type="term" value="F:protein serine/threonine kinase activity"/>
    <property type="evidence" value="ECO:0007669"/>
    <property type="project" value="UniProtKB-KW"/>
</dbReference>
<dbReference type="PROSITE" id="PS00107">
    <property type="entry name" value="PROTEIN_KINASE_ATP"/>
    <property type="match status" value="1"/>
</dbReference>
<dbReference type="InterPro" id="IPR042521">
    <property type="entry name" value="DYRK"/>
</dbReference>
<dbReference type="InterPro" id="IPR011009">
    <property type="entry name" value="Kinase-like_dom_sf"/>
</dbReference>
<dbReference type="Gene3D" id="3.30.10.30">
    <property type="entry name" value="DYRK"/>
    <property type="match status" value="1"/>
</dbReference>
<evidence type="ECO:0000256" key="1">
    <source>
        <dbReference type="ARBA" id="ARBA00008867"/>
    </source>
</evidence>
<dbReference type="SMART" id="SM00220">
    <property type="entry name" value="S_TKc"/>
    <property type="match status" value="1"/>
</dbReference>
<comment type="catalytic activity">
    <reaction evidence="9">
        <text>L-threonyl-[protein] + ATP = O-phospho-L-threonyl-[protein] + ADP + H(+)</text>
        <dbReference type="Rhea" id="RHEA:46608"/>
        <dbReference type="Rhea" id="RHEA-COMP:11060"/>
        <dbReference type="Rhea" id="RHEA-COMP:11605"/>
        <dbReference type="ChEBI" id="CHEBI:15378"/>
        <dbReference type="ChEBI" id="CHEBI:30013"/>
        <dbReference type="ChEBI" id="CHEBI:30616"/>
        <dbReference type="ChEBI" id="CHEBI:61977"/>
        <dbReference type="ChEBI" id="CHEBI:456216"/>
        <dbReference type="EC" id="2.7.12.1"/>
    </reaction>
</comment>
<dbReference type="GO" id="GO:0005856">
    <property type="term" value="C:cytoskeleton"/>
    <property type="evidence" value="ECO:0007669"/>
    <property type="project" value="TreeGrafter"/>
</dbReference>
<dbReference type="Pfam" id="PF00069">
    <property type="entry name" value="Pkinase"/>
    <property type="match status" value="1"/>
</dbReference>
<dbReference type="GO" id="GO:0004712">
    <property type="term" value="F:protein serine/threonine/tyrosine kinase activity"/>
    <property type="evidence" value="ECO:0007669"/>
    <property type="project" value="UniProtKB-EC"/>
</dbReference>
<keyword evidence="6" id="KW-0418">Kinase</keyword>
<accession>A0A1R2BCH4</accession>
<dbReference type="GO" id="GO:0005524">
    <property type="term" value="F:ATP binding"/>
    <property type="evidence" value="ECO:0007669"/>
    <property type="project" value="UniProtKB-UniRule"/>
</dbReference>
<comment type="catalytic activity">
    <reaction evidence="10">
        <text>L-tyrosyl-[protein] + ATP = O-phospho-L-tyrosyl-[protein] + ADP + H(+)</text>
        <dbReference type="Rhea" id="RHEA:10596"/>
        <dbReference type="Rhea" id="RHEA-COMP:10136"/>
        <dbReference type="Rhea" id="RHEA-COMP:20101"/>
        <dbReference type="ChEBI" id="CHEBI:15378"/>
        <dbReference type="ChEBI" id="CHEBI:30616"/>
        <dbReference type="ChEBI" id="CHEBI:46858"/>
        <dbReference type="ChEBI" id="CHEBI:61978"/>
        <dbReference type="ChEBI" id="CHEBI:456216"/>
        <dbReference type="EC" id="2.7.12.1"/>
    </reaction>
</comment>
<name>A0A1R2BCH4_9CILI</name>
<dbReference type="EMBL" id="MPUH01000757">
    <property type="protein sequence ID" value="OMJ74360.1"/>
    <property type="molecule type" value="Genomic_DNA"/>
</dbReference>
<dbReference type="Gene3D" id="1.10.510.10">
    <property type="entry name" value="Transferase(Phosphotransferase) domain 1"/>
    <property type="match status" value="1"/>
</dbReference>
<dbReference type="PROSITE" id="PS50011">
    <property type="entry name" value="PROTEIN_KINASE_DOM"/>
    <property type="match status" value="1"/>
</dbReference>
<dbReference type="GO" id="GO:0005737">
    <property type="term" value="C:cytoplasm"/>
    <property type="evidence" value="ECO:0007669"/>
    <property type="project" value="TreeGrafter"/>
</dbReference>
<keyword evidence="5 11" id="KW-0547">Nucleotide-binding</keyword>
<feature type="region of interest" description="Disordered" evidence="12">
    <location>
        <begin position="1"/>
        <end position="33"/>
    </location>
</feature>
<dbReference type="PANTHER" id="PTHR24058">
    <property type="entry name" value="DUAL SPECIFICITY PROTEIN KINASE"/>
    <property type="match status" value="1"/>
</dbReference>
<comment type="catalytic activity">
    <reaction evidence="8">
        <text>L-seryl-[protein] + ATP = O-phospho-L-seryl-[protein] + ADP + H(+)</text>
        <dbReference type="Rhea" id="RHEA:17989"/>
        <dbReference type="Rhea" id="RHEA-COMP:9863"/>
        <dbReference type="Rhea" id="RHEA-COMP:11604"/>
        <dbReference type="ChEBI" id="CHEBI:15378"/>
        <dbReference type="ChEBI" id="CHEBI:29999"/>
        <dbReference type="ChEBI" id="CHEBI:30616"/>
        <dbReference type="ChEBI" id="CHEBI:83421"/>
        <dbReference type="ChEBI" id="CHEBI:456216"/>
        <dbReference type="EC" id="2.7.12.1"/>
    </reaction>
</comment>
<evidence type="ECO:0000313" key="14">
    <source>
        <dbReference type="EMBL" id="OMJ74360.1"/>
    </source>
</evidence>
<evidence type="ECO:0000313" key="15">
    <source>
        <dbReference type="Proteomes" id="UP000187209"/>
    </source>
</evidence>
<dbReference type="InterPro" id="IPR008271">
    <property type="entry name" value="Ser/Thr_kinase_AS"/>
</dbReference>
<dbReference type="PROSITE" id="PS00108">
    <property type="entry name" value="PROTEIN_KINASE_ST"/>
    <property type="match status" value="1"/>
</dbReference>
<reference evidence="14 15" key="1">
    <citation type="submission" date="2016-11" db="EMBL/GenBank/DDBJ databases">
        <title>The macronuclear genome of Stentor coeruleus: a giant cell with tiny introns.</title>
        <authorList>
            <person name="Slabodnick M."/>
            <person name="Ruby J.G."/>
            <person name="Reiff S.B."/>
            <person name="Swart E.C."/>
            <person name="Gosai S."/>
            <person name="Prabakaran S."/>
            <person name="Witkowska E."/>
            <person name="Larue G.E."/>
            <person name="Fisher S."/>
            <person name="Freeman R.M."/>
            <person name="Gunawardena J."/>
            <person name="Chu W."/>
            <person name="Stover N.A."/>
            <person name="Gregory B.D."/>
            <person name="Nowacki M."/>
            <person name="Derisi J."/>
            <person name="Roy S.W."/>
            <person name="Marshall W.F."/>
            <person name="Sood P."/>
        </authorList>
    </citation>
    <scope>NUCLEOTIDE SEQUENCE [LARGE SCALE GENOMIC DNA]</scope>
    <source>
        <strain evidence="14">WM001</strain>
    </source>
</reference>
<comment type="caution">
    <text evidence="14">The sequence shown here is derived from an EMBL/GenBank/DDBJ whole genome shotgun (WGS) entry which is preliminary data.</text>
</comment>
<dbReference type="InterPro" id="IPR017441">
    <property type="entry name" value="Protein_kinase_ATP_BS"/>
</dbReference>
<sequence>MKKLSDYNSLKELPKKIPNESSTGKIIDKPTPPTTMSFGLKSQKIPTLAQAIPTLPESKFFPSSGRNLHISQHSGQQGHTVSANISTTNSANNSLVSPINISLQRPVPNDSNLNFSIYSQRNDVSIKGQQWSDLALPTTPATVLKAFANKLTSYEQAEILKYPSVFCIGIDAKKLKSNMQPGVNFGFDDENGDYRPVIKDHIAYRYEIFEIIGRGSFGQVFRVFDYKHQCFCALKMIRNKSRFHQQAAIEIEVLKALRQKDEGNVYNVVHIQSSFSYRNHICICFELLSMNLYDFLKGNEFQGLSLNLIRRFAIQILQTLVLLSNSKIIHCDLKPENILLRQPNRSAIKVIDFGSSCFSDKRIYTYIQSRFYRAPEIILGIPYTTAIDMWSFGCILAELYTGFPIFPGESEAEQLLCIMEYLNIPSKELLQKSTRKKLFFDNENQPKIIANSKGKKRHPATRRLCDTLRNADNRFIGLIESCFTWEPSVRITPQQALMCEWITENNKPLIKDPQAKSSDIKPSSTRRANAPKSFLFT</sequence>